<keyword evidence="1" id="KW-0812">Transmembrane</keyword>
<dbReference type="InParanoid" id="A0A1V9XU74"/>
<accession>A0A1V9XU74</accession>
<feature type="transmembrane region" description="Helical" evidence="1">
    <location>
        <begin position="20"/>
        <end position="39"/>
    </location>
</feature>
<dbReference type="Pfam" id="PF00391">
    <property type="entry name" value="PEP-utilizers"/>
    <property type="match status" value="1"/>
</dbReference>
<comment type="caution">
    <text evidence="3">The sequence shown here is derived from an EMBL/GenBank/DDBJ whole genome shotgun (WGS) entry which is preliminary data.</text>
</comment>
<evidence type="ECO:0000313" key="3">
    <source>
        <dbReference type="EMBL" id="OQR76991.1"/>
    </source>
</evidence>
<gene>
    <name evidence="3" type="ORF">BIW11_02970</name>
</gene>
<dbReference type="AlphaFoldDB" id="A0A1V9XU74"/>
<protein>
    <submittedName>
        <fullName evidence="3">Putative phosphotransferase yvkC-like</fullName>
    </submittedName>
</protein>
<dbReference type="Proteomes" id="UP000192247">
    <property type="component" value="Unassembled WGS sequence"/>
</dbReference>
<dbReference type="InterPro" id="IPR008279">
    <property type="entry name" value="PEP-util_enz_mobile_dom"/>
</dbReference>
<keyword evidence="1" id="KW-0472">Membrane</keyword>
<name>A0A1V9XU74_9ACAR</name>
<evidence type="ECO:0000313" key="4">
    <source>
        <dbReference type="Proteomes" id="UP000192247"/>
    </source>
</evidence>
<feature type="domain" description="PEP-utilising enzyme mobile" evidence="2">
    <location>
        <begin position="4"/>
        <end position="40"/>
    </location>
</feature>
<dbReference type="InterPro" id="IPR036637">
    <property type="entry name" value="Phosphohistidine_dom_sf"/>
</dbReference>
<organism evidence="3 4">
    <name type="scientific">Tropilaelaps mercedesae</name>
    <dbReference type="NCBI Taxonomy" id="418985"/>
    <lineage>
        <taxon>Eukaryota</taxon>
        <taxon>Metazoa</taxon>
        <taxon>Ecdysozoa</taxon>
        <taxon>Arthropoda</taxon>
        <taxon>Chelicerata</taxon>
        <taxon>Arachnida</taxon>
        <taxon>Acari</taxon>
        <taxon>Parasitiformes</taxon>
        <taxon>Mesostigmata</taxon>
        <taxon>Gamasina</taxon>
        <taxon>Dermanyssoidea</taxon>
        <taxon>Laelapidae</taxon>
        <taxon>Tropilaelaps</taxon>
    </lineage>
</organism>
<proteinExistence type="predicted"/>
<reference evidence="3 4" key="1">
    <citation type="journal article" date="2017" name="Gigascience">
        <title>Draft genome of the honey bee ectoparasitic mite, Tropilaelaps mercedesae, is shaped by the parasitic life history.</title>
        <authorList>
            <person name="Dong X."/>
            <person name="Armstrong S.D."/>
            <person name="Xia D."/>
            <person name="Makepeace B.L."/>
            <person name="Darby A.C."/>
            <person name="Kadowaki T."/>
        </authorList>
    </citation>
    <scope>NUCLEOTIDE SEQUENCE [LARGE SCALE GENOMIC DNA]</scope>
    <source>
        <strain evidence="3">Wuxi-XJTLU</strain>
    </source>
</reference>
<keyword evidence="4" id="KW-1185">Reference proteome</keyword>
<keyword evidence="1" id="KW-1133">Transmembrane helix</keyword>
<dbReference type="PANTHER" id="PTHR43615">
    <property type="entry name" value="PHOSPHOENOLPYRUVATE SYNTHASE-RELATED"/>
    <property type="match status" value="1"/>
</dbReference>
<keyword evidence="3" id="KW-0808">Transferase</keyword>
<evidence type="ECO:0000259" key="2">
    <source>
        <dbReference type="Pfam" id="PF00391"/>
    </source>
</evidence>
<sequence length="85" mass="9593">MFYFPLVSGIVTEFGGLISYGAVVAREYGLLGLVGLFGSSKKKPKHQTMADLSQEYQPICPRRMKFTDAFKRFTRKDTPHIYAAI</sequence>
<evidence type="ECO:0000256" key="1">
    <source>
        <dbReference type="SAM" id="Phobius"/>
    </source>
</evidence>
<dbReference type="SUPFAM" id="SSF52009">
    <property type="entry name" value="Phosphohistidine domain"/>
    <property type="match status" value="1"/>
</dbReference>
<dbReference type="Gene3D" id="3.50.30.10">
    <property type="entry name" value="Phosphohistidine domain"/>
    <property type="match status" value="1"/>
</dbReference>
<dbReference type="EMBL" id="MNPL01004075">
    <property type="protein sequence ID" value="OQR76991.1"/>
    <property type="molecule type" value="Genomic_DNA"/>
</dbReference>
<dbReference type="GO" id="GO:0016772">
    <property type="term" value="F:transferase activity, transferring phosphorus-containing groups"/>
    <property type="evidence" value="ECO:0007669"/>
    <property type="project" value="InterPro"/>
</dbReference>
<dbReference type="InterPro" id="IPR051549">
    <property type="entry name" value="PEP_Utilizing_Enz"/>
</dbReference>
<dbReference type="PANTHER" id="PTHR43615:SF1">
    <property type="entry name" value="PPDK_N DOMAIN-CONTAINING PROTEIN"/>
    <property type="match status" value="1"/>
</dbReference>